<organism evidence="4 5">
    <name type="scientific">Pedobacter miscanthi</name>
    <dbReference type="NCBI Taxonomy" id="2259170"/>
    <lineage>
        <taxon>Bacteria</taxon>
        <taxon>Pseudomonadati</taxon>
        <taxon>Bacteroidota</taxon>
        <taxon>Sphingobacteriia</taxon>
        <taxon>Sphingobacteriales</taxon>
        <taxon>Sphingobacteriaceae</taxon>
        <taxon>Pedobacter</taxon>
    </lineage>
</organism>
<feature type="domain" description="N-acetyltransferase" evidence="3">
    <location>
        <begin position="99"/>
        <end position="226"/>
    </location>
</feature>
<accession>A0A366LF51</accession>
<dbReference type="OrthoDB" id="9797456at2"/>
<dbReference type="InterPro" id="IPR016181">
    <property type="entry name" value="Acyl_CoA_acyltransferase"/>
</dbReference>
<keyword evidence="5" id="KW-1185">Reference proteome</keyword>
<dbReference type="PROSITE" id="PS51186">
    <property type="entry name" value="GNAT"/>
    <property type="match status" value="1"/>
</dbReference>
<dbReference type="RefSeq" id="WP_113946852.1">
    <property type="nucleotide sequence ID" value="NZ_QNQU01000001.1"/>
</dbReference>
<dbReference type="CDD" id="cd04301">
    <property type="entry name" value="NAT_SF"/>
    <property type="match status" value="1"/>
</dbReference>
<dbReference type="InterPro" id="IPR050680">
    <property type="entry name" value="YpeA/RimI_acetyltransf"/>
</dbReference>
<evidence type="ECO:0000259" key="3">
    <source>
        <dbReference type="PROSITE" id="PS51186"/>
    </source>
</evidence>
<dbReference type="PANTHER" id="PTHR43420">
    <property type="entry name" value="ACETYLTRANSFERASE"/>
    <property type="match status" value="1"/>
</dbReference>
<keyword evidence="1 4" id="KW-0808">Transferase</keyword>
<evidence type="ECO:0000313" key="5">
    <source>
        <dbReference type="Proteomes" id="UP000252081"/>
    </source>
</evidence>
<dbReference type="SUPFAM" id="SSF55729">
    <property type="entry name" value="Acyl-CoA N-acyltransferases (Nat)"/>
    <property type="match status" value="1"/>
</dbReference>
<dbReference type="InterPro" id="IPR000182">
    <property type="entry name" value="GNAT_dom"/>
</dbReference>
<gene>
    <name evidence="4" type="ORF">DRW42_00390</name>
</gene>
<evidence type="ECO:0000313" key="4">
    <source>
        <dbReference type="EMBL" id="RBQ11772.1"/>
    </source>
</evidence>
<sequence length="226" mass="25472">MKHILDNPVWEALISGNARLSQGSGPVRYLPRDISPFAGMKEFSAKNFKTLYELFPFESPAAIFTDEKFLVPDPWHIIKRIDGYQMLLIKALQPQPSDINIVKLGKQHVPAMLALTIQTNPGPFLSNTIAFGNYEGVLDNGKLVAMAGQRLHSHNFVEISAVCTHPDYLGRGYASQLILSQIRQIQANSKTAYLHVKRDNERAIKIYQSMGFEIRKEMVIYIIGKT</sequence>
<dbReference type="Gene3D" id="3.40.630.30">
    <property type="match status" value="1"/>
</dbReference>
<protein>
    <submittedName>
        <fullName evidence="4">GNAT family N-acetyltransferase</fullName>
    </submittedName>
</protein>
<dbReference type="EMBL" id="QNQU01000001">
    <property type="protein sequence ID" value="RBQ11772.1"/>
    <property type="molecule type" value="Genomic_DNA"/>
</dbReference>
<keyword evidence="2" id="KW-0012">Acyltransferase</keyword>
<dbReference type="AlphaFoldDB" id="A0A366LF51"/>
<dbReference type="Proteomes" id="UP000252081">
    <property type="component" value="Unassembled WGS sequence"/>
</dbReference>
<reference evidence="4 5" key="1">
    <citation type="submission" date="2018-07" db="EMBL/GenBank/DDBJ databases">
        <title>A draft genome of a endophytic bacteria, a new species of Pedobacter.</title>
        <authorList>
            <person name="Zhang Z.D."/>
            <person name="Chen Z.J."/>
        </authorList>
    </citation>
    <scope>NUCLEOTIDE SEQUENCE [LARGE SCALE GENOMIC DNA]</scope>
    <source>
        <strain evidence="4 5">RS10</strain>
    </source>
</reference>
<name>A0A366LF51_9SPHI</name>
<proteinExistence type="predicted"/>
<dbReference type="Pfam" id="PF08445">
    <property type="entry name" value="FR47"/>
    <property type="match status" value="1"/>
</dbReference>
<dbReference type="InterPro" id="IPR013653">
    <property type="entry name" value="GCN5-like_dom"/>
</dbReference>
<evidence type="ECO:0000256" key="1">
    <source>
        <dbReference type="ARBA" id="ARBA00022679"/>
    </source>
</evidence>
<evidence type="ECO:0000256" key="2">
    <source>
        <dbReference type="ARBA" id="ARBA00023315"/>
    </source>
</evidence>
<dbReference type="PANTHER" id="PTHR43420:SF3">
    <property type="entry name" value="N-ACETYLTRANSFERASE DOMAIN-CONTAINING PROTEIN"/>
    <property type="match status" value="1"/>
</dbReference>
<comment type="caution">
    <text evidence="4">The sequence shown here is derived from an EMBL/GenBank/DDBJ whole genome shotgun (WGS) entry which is preliminary data.</text>
</comment>
<dbReference type="GO" id="GO:0016747">
    <property type="term" value="F:acyltransferase activity, transferring groups other than amino-acyl groups"/>
    <property type="evidence" value="ECO:0007669"/>
    <property type="project" value="InterPro"/>
</dbReference>